<evidence type="ECO:0000256" key="2">
    <source>
        <dbReference type="SAM" id="Phobius"/>
    </source>
</evidence>
<dbReference type="SUPFAM" id="SSF48695">
    <property type="entry name" value="Multiheme cytochromes"/>
    <property type="match status" value="1"/>
</dbReference>
<name>X5DAG1_9BACT</name>
<dbReference type="STRING" id="1168034.FH5T_09615"/>
<dbReference type="EMBL" id="FOHT01000007">
    <property type="protein sequence ID" value="SET16139.1"/>
    <property type="molecule type" value="Genomic_DNA"/>
</dbReference>
<dbReference type="HOGENOM" id="CLU_033148_0_0_10"/>
<reference evidence="4 6" key="1">
    <citation type="submission" date="2014-03" db="EMBL/GenBank/DDBJ databases">
        <title>Complete genome sequence of a deeply braunched marine Bacteroidia bacterium Draconibacterium orientale type strain FH5T.</title>
        <authorList>
            <person name="Li X."/>
            <person name="Wang X."/>
            <person name="Xie Z."/>
            <person name="Du Z."/>
            <person name="Chen G."/>
        </authorList>
    </citation>
    <scope>NUCLEOTIDE SEQUENCE [LARGE SCALE GENOMIC DNA]</scope>
    <source>
        <strain evidence="4 6">FH5</strain>
    </source>
</reference>
<accession>X5DAG1</accession>
<feature type="domain" description="Cytochrome c7-like" evidence="3">
    <location>
        <begin position="218"/>
        <end position="285"/>
    </location>
</feature>
<keyword evidence="2" id="KW-0812">Transmembrane</keyword>
<evidence type="ECO:0000259" key="3">
    <source>
        <dbReference type="Pfam" id="PF14522"/>
    </source>
</evidence>
<keyword evidence="2" id="KW-1133">Transmembrane helix</keyword>
<dbReference type="EMBL" id="CP007451">
    <property type="protein sequence ID" value="AHW59768.1"/>
    <property type="molecule type" value="Genomic_DNA"/>
</dbReference>
<dbReference type="PIRSF" id="PIRSF039014">
    <property type="entry name" value="OTR_cyc"/>
    <property type="match status" value="1"/>
</dbReference>
<dbReference type="InterPro" id="IPR051829">
    <property type="entry name" value="Multiheme_Cytochr_ET"/>
</dbReference>
<dbReference type="NCBIfam" id="TIGR04315">
    <property type="entry name" value="octaheme_Shew"/>
    <property type="match status" value="1"/>
</dbReference>
<dbReference type="InterPro" id="IPR024673">
    <property type="entry name" value="Octahem_Cyt_c"/>
</dbReference>
<evidence type="ECO:0000256" key="1">
    <source>
        <dbReference type="ARBA" id="ARBA00022729"/>
    </source>
</evidence>
<evidence type="ECO:0000313" key="4">
    <source>
        <dbReference type="EMBL" id="AHW59768.1"/>
    </source>
</evidence>
<organism evidence="5 7">
    <name type="scientific">Draconibacterium orientale</name>
    <dbReference type="NCBI Taxonomy" id="1168034"/>
    <lineage>
        <taxon>Bacteria</taxon>
        <taxon>Pseudomonadati</taxon>
        <taxon>Bacteroidota</taxon>
        <taxon>Bacteroidia</taxon>
        <taxon>Marinilabiliales</taxon>
        <taxon>Prolixibacteraceae</taxon>
        <taxon>Draconibacterium</taxon>
    </lineage>
</organism>
<dbReference type="InterPro" id="IPR036280">
    <property type="entry name" value="Multihaem_cyt_sf"/>
</dbReference>
<dbReference type="Gene3D" id="1.10.1130.10">
    <property type="entry name" value="Flavocytochrome C3, Chain A"/>
    <property type="match status" value="1"/>
</dbReference>
<dbReference type="RefSeq" id="WP_038557840.1">
    <property type="nucleotide sequence ID" value="NZ_CAXXJF010000003.1"/>
</dbReference>
<dbReference type="Pfam" id="PF14522">
    <property type="entry name" value="Cytochrome_C7"/>
    <property type="match status" value="1"/>
</dbReference>
<dbReference type="GO" id="GO:0016491">
    <property type="term" value="F:oxidoreductase activity"/>
    <property type="evidence" value="ECO:0007669"/>
    <property type="project" value="TreeGrafter"/>
</dbReference>
<dbReference type="AlphaFoldDB" id="X5DAG1"/>
<evidence type="ECO:0000313" key="6">
    <source>
        <dbReference type="Proteomes" id="UP000023772"/>
    </source>
</evidence>
<reference evidence="5 7" key="2">
    <citation type="submission" date="2016-10" db="EMBL/GenBank/DDBJ databases">
        <authorList>
            <person name="de Groot N.N."/>
        </authorList>
    </citation>
    <scope>NUCLEOTIDE SEQUENCE [LARGE SCALE GENOMIC DNA]</scope>
    <source>
        <strain evidence="5 7">DSM 25947</strain>
    </source>
</reference>
<dbReference type="KEGG" id="dori:FH5T_09615"/>
<dbReference type="Pfam" id="PF11783">
    <property type="entry name" value="Cytochrome_cB"/>
    <property type="match status" value="1"/>
</dbReference>
<evidence type="ECO:0000313" key="7">
    <source>
        <dbReference type="Proteomes" id="UP000181981"/>
    </source>
</evidence>
<dbReference type="InterPro" id="IPR029467">
    <property type="entry name" value="Cyt_c7-like"/>
</dbReference>
<protein>
    <submittedName>
        <fullName evidence="4">Cytochrome C</fullName>
    </submittedName>
    <submittedName>
        <fullName evidence="5">Octaheme c-type cytochrome, tetrathionate reductase family</fullName>
    </submittedName>
</protein>
<feature type="transmembrane region" description="Helical" evidence="2">
    <location>
        <begin position="495"/>
        <end position="514"/>
    </location>
</feature>
<dbReference type="PANTHER" id="PTHR35038">
    <property type="entry name" value="DISSIMILATORY SULFITE REDUCTASE SIRA"/>
    <property type="match status" value="1"/>
</dbReference>
<keyword evidence="2" id="KW-0472">Membrane</keyword>
<proteinExistence type="predicted"/>
<dbReference type="eggNOG" id="ENOG502Z8B5">
    <property type="taxonomic scope" value="Bacteria"/>
</dbReference>
<dbReference type="Proteomes" id="UP000181981">
    <property type="component" value="Unassembled WGS sequence"/>
</dbReference>
<feature type="transmembrane region" description="Helical" evidence="2">
    <location>
        <begin position="6"/>
        <end position="23"/>
    </location>
</feature>
<dbReference type="Proteomes" id="UP000023772">
    <property type="component" value="Chromosome"/>
</dbReference>
<keyword evidence="1" id="KW-0732">Signal</keyword>
<dbReference type="PANTHER" id="PTHR35038:SF5">
    <property type="entry name" value="CYTOCHROME C-TYPE PROTEIN NRFB"/>
    <property type="match status" value="1"/>
</dbReference>
<evidence type="ECO:0000313" key="5">
    <source>
        <dbReference type="EMBL" id="SET16139.1"/>
    </source>
</evidence>
<keyword evidence="6" id="KW-1185">Reference proteome</keyword>
<dbReference type="OrthoDB" id="9788513at2"/>
<gene>
    <name evidence="4" type="ORF">FH5T_09615</name>
    <name evidence="5" type="ORF">SAMN05444285_10727</name>
</gene>
<sequence length="536" mass="60686">MVKKIIIPLIVVVAIIAAIQLFHKEKPFYDLKLEKLRQEYAIKPVPSVEHSKFKVLQADFETPQEVTEACLTCHTEVHKEIMGSSHWNWERIAYVEGRGIRAIGKKNLLNNFCIGSQTNEQACAKCHIGFGMNNDHFDFKNARNVDCMVCHDNSEEYQKGTSMAGYPDRSVNLSKVAQSVGQPTKNNCGACHFYSGGGNNVKHGDLEAALIATTRDVDVHMAANGLNMSCVDCHTAENHVMKGKLYSVSADNINRLNCEDCHTNMPHFNQMLNRHTAKVACQTCHIPTYAKENATKMEWNWSDAGKLKDGEPYMENDSLGNHTYMSIKGSFKWARNIQPDYLWFNGTADHYMMGDTIGEIPVQMNKLFGAHDDPNSKIIPVKIHVGDQIYDKKYNILIQPKLFAEEKGDSAYWKDFDWDQASEAGMNRLGYPYSGEYGFVRTEMYWPVNHMVAPKEQSVSCAECHTRSSGRLEKLTGFYLPGRDNNPILDGIGRWLIILALGGVIVHAAIRIFYSLSNKEYETEIIDYENQNNQKQ</sequence>